<protein>
    <recommendedName>
        <fullName evidence="2">Calcium/calmodulin-dependent protein kinase II association-domain domain-containing protein</fullName>
    </recommendedName>
</protein>
<proteinExistence type="predicted"/>
<organism evidence="3 4">
    <name type="scientific">Rhizobium hainanense</name>
    <dbReference type="NCBI Taxonomy" id="52131"/>
    <lineage>
        <taxon>Bacteria</taxon>
        <taxon>Pseudomonadati</taxon>
        <taxon>Pseudomonadota</taxon>
        <taxon>Alphaproteobacteria</taxon>
        <taxon>Hyphomicrobiales</taxon>
        <taxon>Rhizobiaceae</taxon>
        <taxon>Rhizobium/Agrobacterium group</taxon>
        <taxon>Rhizobium</taxon>
    </lineage>
</organism>
<dbReference type="PIRSF" id="PIRSF028470">
    <property type="entry name" value="UCP028470"/>
    <property type="match status" value="1"/>
</dbReference>
<gene>
    <name evidence="3" type="ORF">GA0061100_106339</name>
</gene>
<dbReference type="InterPro" id="IPR016887">
    <property type="entry name" value="UCP028470_steroid_isom-rel"/>
</dbReference>
<dbReference type="SUPFAM" id="SSF54427">
    <property type="entry name" value="NTF2-like"/>
    <property type="match status" value="1"/>
</dbReference>
<feature type="chain" id="PRO_5008684417" description="Calcium/calmodulin-dependent protein kinase II association-domain domain-containing protein" evidence="1">
    <location>
        <begin position="21"/>
        <end position="150"/>
    </location>
</feature>
<dbReference type="AlphaFoldDB" id="A0A1C3VKN0"/>
<keyword evidence="1" id="KW-0732">Signal</keyword>
<evidence type="ECO:0000256" key="1">
    <source>
        <dbReference type="SAM" id="SignalP"/>
    </source>
</evidence>
<dbReference type="OrthoDB" id="953853at2"/>
<accession>A0A1C3VKN0</accession>
<dbReference type="NCBIfam" id="TIGR02246">
    <property type="entry name" value="SgcJ/EcaC family oxidoreductase"/>
    <property type="match status" value="1"/>
</dbReference>
<dbReference type="GO" id="GO:0004683">
    <property type="term" value="F:calcium/calmodulin-dependent protein kinase activity"/>
    <property type="evidence" value="ECO:0007669"/>
    <property type="project" value="InterPro"/>
</dbReference>
<feature type="signal peptide" evidence="1">
    <location>
        <begin position="1"/>
        <end position="20"/>
    </location>
</feature>
<dbReference type="Pfam" id="PF08332">
    <property type="entry name" value="CaMKII_AD"/>
    <property type="match status" value="1"/>
</dbReference>
<dbReference type="InterPro" id="IPR032710">
    <property type="entry name" value="NTF2-like_dom_sf"/>
</dbReference>
<dbReference type="InterPro" id="IPR013543">
    <property type="entry name" value="Ca/CaM-dep_prot_kinase-assoc"/>
</dbReference>
<keyword evidence="4" id="KW-1185">Reference proteome</keyword>
<evidence type="ECO:0000259" key="2">
    <source>
        <dbReference type="Pfam" id="PF08332"/>
    </source>
</evidence>
<evidence type="ECO:0000313" key="4">
    <source>
        <dbReference type="Proteomes" id="UP000186228"/>
    </source>
</evidence>
<feature type="domain" description="Calcium/calmodulin-dependent protein kinase II association-domain" evidence="2">
    <location>
        <begin position="30"/>
        <end position="145"/>
    </location>
</feature>
<dbReference type="Gene3D" id="3.10.450.50">
    <property type="match status" value="1"/>
</dbReference>
<dbReference type="GO" id="GO:0005516">
    <property type="term" value="F:calmodulin binding"/>
    <property type="evidence" value="ECO:0007669"/>
    <property type="project" value="InterPro"/>
</dbReference>
<name>A0A1C3VKN0_9HYPH</name>
<dbReference type="STRING" id="52131.GA0061100_106339"/>
<dbReference type="InterPro" id="IPR011944">
    <property type="entry name" value="Steroid_delta5-4_isomerase"/>
</dbReference>
<reference evidence="4" key="1">
    <citation type="submission" date="2016-08" db="EMBL/GenBank/DDBJ databases">
        <authorList>
            <person name="Varghese N."/>
            <person name="Submissions Spin"/>
        </authorList>
    </citation>
    <scope>NUCLEOTIDE SEQUENCE [LARGE SCALE GENOMIC DNA]</scope>
    <source>
        <strain evidence="4">CCBAU 57015</strain>
    </source>
</reference>
<evidence type="ECO:0000313" key="3">
    <source>
        <dbReference type="EMBL" id="SCB28279.1"/>
    </source>
</evidence>
<dbReference type="Proteomes" id="UP000186228">
    <property type="component" value="Unassembled WGS sequence"/>
</dbReference>
<dbReference type="EMBL" id="FMAC01000006">
    <property type="protein sequence ID" value="SCB28279.1"/>
    <property type="molecule type" value="Genomic_DNA"/>
</dbReference>
<sequence length="150" mass="16897">MIRHMLAASVIALMATPVLASECAPITKPQVEQLFDRWNASLATLNPDKVIENYAPDAVLLPTVSNKPRLTQEERRDYFVEFLKKHPQGEIDSRTIKIGCNKATDTGTYTFTLKDGSKVPARYTFTYEFKDGKWLISTHHSSAMPEKHAS</sequence>
<dbReference type="CDD" id="cd00531">
    <property type="entry name" value="NTF2_like"/>
    <property type="match status" value="1"/>
</dbReference>